<dbReference type="GO" id="GO:0031510">
    <property type="term" value="C:SUMO activating enzyme complex"/>
    <property type="evidence" value="ECO:0007669"/>
    <property type="project" value="TreeGrafter"/>
</dbReference>
<dbReference type="SUPFAM" id="SSF69572">
    <property type="entry name" value="Activating enzymes of the ubiquitin-like proteins"/>
    <property type="match status" value="1"/>
</dbReference>
<name>F0XSG1_GROCL</name>
<dbReference type="RefSeq" id="XP_014168572.1">
    <property type="nucleotide sequence ID" value="XM_014313097.1"/>
</dbReference>
<dbReference type="OrthoDB" id="1708823at2759"/>
<gene>
    <name evidence="3" type="ORF">CMQ_5510</name>
</gene>
<sequence>MGPLQQPGQGLVTVLPFSQPSPSAAAAAAVTPNGTSSRPVPAESGERAMTEGVFSLLLPLAPNTYSPGTADEIALYDRQIRLWGMRAQEKIRSAHVLLITMRALGNEVAKNLVLAGIGALTIVDPACVTEADLGAQFLLGTAAAGSADAVLIGEAASEAERTAAATAAAAVVLGTNRATAASGPLRLMNPRVRISVDSASDIRKQAPGFYAGFDLVVATDLDPDTLTIVNTATRIADRPLYAAGTYGFAGFIFADLIEHDFVIVRDRANVAAQPGVAETRTRTIVDVQQQPGSKEAVTKRELYSTWLLASDAAGLPDAIRRSNRRLRNVNATLPCLRALWEFQQLHPQQRLPNPDLSADLATFTRLVGRKQQALGIPPISAERIRLFLQGIAAGLGSEISPVVTAVGGELAQDVINSLGHTQQPIQNLLVFDGANAQALTYALHPEGPLGRQLLAAATKPSPETAARAMAAVVAASAA</sequence>
<evidence type="ECO:0000313" key="4">
    <source>
        <dbReference type="Proteomes" id="UP000007796"/>
    </source>
</evidence>
<evidence type="ECO:0000259" key="2">
    <source>
        <dbReference type="Pfam" id="PF00899"/>
    </source>
</evidence>
<feature type="region of interest" description="Disordered" evidence="1">
    <location>
        <begin position="25"/>
        <end position="44"/>
    </location>
</feature>
<dbReference type="EMBL" id="GL629997">
    <property type="protein sequence ID" value="EFW99089.1"/>
    <property type="molecule type" value="Genomic_DNA"/>
</dbReference>
<dbReference type="eggNOG" id="KOG2014">
    <property type="taxonomic scope" value="Eukaryota"/>
</dbReference>
<dbReference type="Proteomes" id="UP000007796">
    <property type="component" value="Unassembled WGS sequence"/>
</dbReference>
<dbReference type="PANTHER" id="PTHR10953:SF162">
    <property type="entry name" value="SUMO-ACTIVATING ENZYME SUBUNIT 1"/>
    <property type="match status" value="1"/>
</dbReference>
<evidence type="ECO:0000313" key="3">
    <source>
        <dbReference type="EMBL" id="EFW99089.1"/>
    </source>
</evidence>
<accession>F0XSG1</accession>
<dbReference type="InterPro" id="IPR000594">
    <property type="entry name" value="ThiF_NAD_FAD-bd"/>
</dbReference>
<dbReference type="AlphaFoldDB" id="F0XSG1"/>
<dbReference type="Pfam" id="PF00899">
    <property type="entry name" value="ThiF"/>
    <property type="match status" value="1"/>
</dbReference>
<dbReference type="InterPro" id="IPR035985">
    <property type="entry name" value="Ubiquitin-activating_enz"/>
</dbReference>
<organism evidence="4">
    <name type="scientific">Grosmannia clavigera (strain kw1407 / UAMH 11150)</name>
    <name type="common">Blue stain fungus</name>
    <name type="synonym">Graphiocladiella clavigera</name>
    <dbReference type="NCBI Taxonomy" id="655863"/>
    <lineage>
        <taxon>Eukaryota</taxon>
        <taxon>Fungi</taxon>
        <taxon>Dikarya</taxon>
        <taxon>Ascomycota</taxon>
        <taxon>Pezizomycotina</taxon>
        <taxon>Sordariomycetes</taxon>
        <taxon>Sordariomycetidae</taxon>
        <taxon>Ophiostomatales</taxon>
        <taxon>Ophiostomataceae</taxon>
        <taxon>Leptographium</taxon>
    </lineage>
</organism>
<reference evidence="3 4" key="1">
    <citation type="journal article" date="2011" name="Proc. Natl. Acad. Sci. U.S.A.">
        <title>Genome and transcriptome analyses of the mountain pine beetle-fungal symbiont Grosmannia clavigera, a lodgepole pine pathogen.</title>
        <authorList>
            <person name="DiGuistini S."/>
            <person name="Wang Y."/>
            <person name="Liao N.Y."/>
            <person name="Taylor G."/>
            <person name="Tanguay P."/>
            <person name="Feau N."/>
            <person name="Henrissat B."/>
            <person name="Chan S.K."/>
            <person name="Hesse-Orce U."/>
            <person name="Alamouti S.M."/>
            <person name="Tsui C.K.M."/>
            <person name="Docking R.T."/>
            <person name="Levasseur A."/>
            <person name="Haridas S."/>
            <person name="Robertson G."/>
            <person name="Birol I."/>
            <person name="Holt R.A."/>
            <person name="Marra M.A."/>
            <person name="Hamelin R.C."/>
            <person name="Hirst M."/>
            <person name="Jones S.J.M."/>
            <person name="Bohlmann J."/>
            <person name="Breuil C."/>
        </authorList>
    </citation>
    <scope>NUCLEOTIDE SEQUENCE [LARGE SCALE GENOMIC DNA]</scope>
    <source>
        <strain evidence="4">kw1407 / UAMH 11150</strain>
    </source>
</reference>
<dbReference type="GO" id="GO:0019948">
    <property type="term" value="F:SUMO activating enzyme activity"/>
    <property type="evidence" value="ECO:0007669"/>
    <property type="project" value="TreeGrafter"/>
</dbReference>
<dbReference type="PANTHER" id="PTHR10953">
    <property type="entry name" value="UBIQUITIN-ACTIVATING ENZYME E1"/>
    <property type="match status" value="1"/>
</dbReference>
<protein>
    <submittedName>
        <fullName evidence="3">Sumo activating enzyme</fullName>
    </submittedName>
</protein>
<dbReference type="InterPro" id="IPR045886">
    <property type="entry name" value="ThiF/MoeB/HesA"/>
</dbReference>
<dbReference type="InParanoid" id="F0XSG1"/>
<dbReference type="STRING" id="655863.F0XSG1"/>
<dbReference type="GO" id="GO:0005737">
    <property type="term" value="C:cytoplasm"/>
    <property type="evidence" value="ECO:0007669"/>
    <property type="project" value="TreeGrafter"/>
</dbReference>
<dbReference type="GeneID" id="25978841"/>
<dbReference type="HOGENOM" id="CLU_002556_4_1_1"/>
<dbReference type="Gene3D" id="3.40.50.720">
    <property type="entry name" value="NAD(P)-binding Rossmann-like Domain"/>
    <property type="match status" value="1"/>
</dbReference>
<evidence type="ECO:0000256" key="1">
    <source>
        <dbReference type="SAM" id="MobiDB-lite"/>
    </source>
</evidence>
<dbReference type="GO" id="GO:0016925">
    <property type="term" value="P:protein sumoylation"/>
    <property type="evidence" value="ECO:0007669"/>
    <property type="project" value="TreeGrafter"/>
</dbReference>
<dbReference type="FunCoup" id="F0XSG1">
    <property type="interactions" value="1074"/>
</dbReference>
<feature type="domain" description="THIF-type NAD/FAD binding fold" evidence="2">
    <location>
        <begin position="76"/>
        <end position="159"/>
    </location>
</feature>
<proteinExistence type="predicted"/>
<keyword evidence="4" id="KW-1185">Reference proteome</keyword>